<comment type="caution">
    <text evidence="2">The sequence shown here is derived from an EMBL/GenBank/DDBJ whole genome shotgun (WGS) entry which is preliminary data.</text>
</comment>
<keyword evidence="1" id="KW-0472">Membrane</keyword>
<dbReference type="EMBL" id="BJXJ01000071">
    <property type="protein sequence ID" value="GEM77602.1"/>
    <property type="molecule type" value="Genomic_DNA"/>
</dbReference>
<sequence>MKDDLWIHVGSSKTTDANDKEPVELNVPAGNMFWADDQSGQDLDIQFAVNGKKSPVLPKEFSPKATLIPNTVEGTCKSVEVYVNGRGYTVIDRVPTEAINAPGDLKAAIMTCPAKPKNQDTFIRPNSGDVNEETITILKASDSLVLPENQLGQAYNIDELTEEMISALYDTLAESSLLALEVYEHFGNSNRDQNAAATMMVQAYEHGQAYKYYKKEYGQKQAIAYLKELIVGGRFTLNPVKEWKGKLGLAFKGDRKSRIFLTGIRYGVQHDKLQIVSTTLQMAEDLHLKNYKNYWGSVLGDAIPFKGTNIITFVFVASFDVYEFFKKDVGEQNIAEFLGALGMTTAKLFTAGVLASMILSLLVLYLSSIEVVLSGGVLLLAIAGVSFLAGWFVDEVDSHFGIKDNVKSFLKEAFPNLTVENMINKKELDESDYYRKSYYNPKLMTTKWY</sequence>
<keyword evidence="1" id="KW-1133">Transmembrane helix</keyword>
<reference evidence="2 3" key="1">
    <citation type="submission" date="2019-07" db="EMBL/GenBank/DDBJ databases">
        <title>Whole genome shotgun sequence of Vibrio sagamiensis NBRC 104589.</title>
        <authorList>
            <person name="Hosoyama A."/>
            <person name="Uohara A."/>
            <person name="Ohji S."/>
            <person name="Ichikawa N."/>
        </authorList>
    </citation>
    <scope>NUCLEOTIDE SEQUENCE [LARGE SCALE GENOMIC DNA]</scope>
    <source>
        <strain evidence="2 3">NBRC 104589</strain>
    </source>
</reference>
<dbReference type="Proteomes" id="UP000321922">
    <property type="component" value="Unassembled WGS sequence"/>
</dbReference>
<keyword evidence="3" id="KW-1185">Reference proteome</keyword>
<evidence type="ECO:0000313" key="2">
    <source>
        <dbReference type="EMBL" id="GEM77602.1"/>
    </source>
</evidence>
<dbReference type="OrthoDB" id="5847251at2"/>
<proteinExistence type="predicted"/>
<keyword evidence="1" id="KW-0812">Transmembrane</keyword>
<dbReference type="AlphaFoldDB" id="A0A511QM64"/>
<name>A0A511QM64_9VIBR</name>
<organism evidence="2 3">
    <name type="scientific">Vibrio sagamiensis NBRC 104589</name>
    <dbReference type="NCBI Taxonomy" id="1219064"/>
    <lineage>
        <taxon>Bacteria</taxon>
        <taxon>Pseudomonadati</taxon>
        <taxon>Pseudomonadota</taxon>
        <taxon>Gammaproteobacteria</taxon>
        <taxon>Vibrionales</taxon>
        <taxon>Vibrionaceae</taxon>
        <taxon>Vibrio</taxon>
    </lineage>
</organism>
<evidence type="ECO:0000256" key="1">
    <source>
        <dbReference type="SAM" id="Phobius"/>
    </source>
</evidence>
<evidence type="ECO:0000313" key="3">
    <source>
        <dbReference type="Proteomes" id="UP000321922"/>
    </source>
</evidence>
<gene>
    <name evidence="2" type="ORF">VSA01S_37140</name>
</gene>
<protein>
    <submittedName>
        <fullName evidence="2">Uncharacterized protein</fullName>
    </submittedName>
</protein>
<dbReference type="RefSeq" id="WP_050567428.1">
    <property type="nucleotide sequence ID" value="NZ_BAOJ01000138.1"/>
</dbReference>
<feature type="transmembrane region" description="Helical" evidence="1">
    <location>
        <begin position="348"/>
        <end position="366"/>
    </location>
</feature>
<feature type="transmembrane region" description="Helical" evidence="1">
    <location>
        <begin position="372"/>
        <end position="393"/>
    </location>
</feature>
<accession>A0A511QM64</accession>